<keyword evidence="1" id="KW-0812">Transmembrane</keyword>
<gene>
    <name evidence="2" type="ORF">J2Z42_001140</name>
</gene>
<dbReference type="Gene3D" id="3.40.190.10">
    <property type="entry name" value="Periplasmic binding protein-like II"/>
    <property type="match status" value="1"/>
</dbReference>
<keyword evidence="1" id="KW-0472">Membrane</keyword>
<dbReference type="RefSeq" id="WP_209701663.1">
    <property type="nucleotide sequence ID" value="NZ_JAGGLM010000005.1"/>
</dbReference>
<evidence type="ECO:0000256" key="1">
    <source>
        <dbReference type="SAM" id="Phobius"/>
    </source>
</evidence>
<dbReference type="PANTHER" id="PTHR43649:SF12">
    <property type="entry name" value="DIACETYLCHITOBIOSE BINDING PROTEIN DASA"/>
    <property type="match status" value="1"/>
</dbReference>
<protein>
    <submittedName>
        <fullName evidence="2">ABC-type glycerol-3-phosphate transport system substrate-binding protein</fullName>
    </submittedName>
</protein>
<dbReference type="Proteomes" id="UP001519307">
    <property type="component" value="Unassembled WGS sequence"/>
</dbReference>
<sequence>MKGSKLRIIVYSLIIILVLFISFIYRAEFYKSYSSYKKVSLPLKNKTIVRLWLKKSDVSPARKFQIEKFNKNNKDNIYIILTQYKQDYDNAIRTTLASGLNAPDIFQYGFKTLMQNNQIVSLDGINFDKSKVDNSNIVKYEDMPIGVKLTDTNVKMVWNKELFKEAGLDPEKPPKTWEEIIDYSLKIKKRFPQVTPFAFPMKESDDMKVSLGEPSVNLGDIYTSFWNYKKGEYDFKYAYDILNVYNKMYKLNLIANNFDENSSKQISSQFCQGNVAMMISTFEDKKYFSDVVPIHFSMGIGDVVQIGKENKNIYYYIKNNDFLVINKESAKDEKKKEAIKKVYEYMLSEDVNKQILETKNELPVNLKSTVFEGDKYAEYNDVSKFHSENYDPTLFLNRDSESYEIKLITDAIKGKSTINSSIEKLNQKYKYYCDFAVDKEKFDFNYYKK</sequence>
<comment type="caution">
    <text evidence="2">The sequence shown here is derived from an EMBL/GenBank/DDBJ whole genome shotgun (WGS) entry which is preliminary data.</text>
</comment>
<dbReference type="EMBL" id="JAGGLM010000005">
    <property type="protein sequence ID" value="MBP2032468.1"/>
    <property type="molecule type" value="Genomic_DNA"/>
</dbReference>
<dbReference type="Pfam" id="PF01547">
    <property type="entry name" value="SBP_bac_1"/>
    <property type="match status" value="1"/>
</dbReference>
<evidence type="ECO:0000313" key="2">
    <source>
        <dbReference type="EMBL" id="MBP2032468.1"/>
    </source>
</evidence>
<dbReference type="PANTHER" id="PTHR43649">
    <property type="entry name" value="ARABINOSE-BINDING PROTEIN-RELATED"/>
    <property type="match status" value="1"/>
</dbReference>
<dbReference type="InterPro" id="IPR006059">
    <property type="entry name" value="SBP"/>
</dbReference>
<accession>A0ABS4KR03</accession>
<proteinExistence type="predicted"/>
<dbReference type="SUPFAM" id="SSF53850">
    <property type="entry name" value="Periplasmic binding protein-like II"/>
    <property type="match status" value="1"/>
</dbReference>
<organism evidence="2 3">
    <name type="scientific">Clostridium algifaecis</name>
    <dbReference type="NCBI Taxonomy" id="1472040"/>
    <lineage>
        <taxon>Bacteria</taxon>
        <taxon>Bacillati</taxon>
        <taxon>Bacillota</taxon>
        <taxon>Clostridia</taxon>
        <taxon>Eubacteriales</taxon>
        <taxon>Clostridiaceae</taxon>
        <taxon>Clostridium</taxon>
    </lineage>
</organism>
<reference evidence="2 3" key="1">
    <citation type="submission" date="2021-03" db="EMBL/GenBank/DDBJ databases">
        <title>Genomic Encyclopedia of Type Strains, Phase IV (KMG-IV): sequencing the most valuable type-strain genomes for metagenomic binning, comparative biology and taxonomic classification.</title>
        <authorList>
            <person name="Goeker M."/>
        </authorList>
    </citation>
    <scope>NUCLEOTIDE SEQUENCE [LARGE SCALE GENOMIC DNA]</scope>
    <source>
        <strain evidence="2 3">DSM 28783</strain>
    </source>
</reference>
<evidence type="ECO:0000313" key="3">
    <source>
        <dbReference type="Proteomes" id="UP001519307"/>
    </source>
</evidence>
<feature type="transmembrane region" description="Helical" evidence="1">
    <location>
        <begin position="6"/>
        <end position="25"/>
    </location>
</feature>
<name>A0ABS4KR03_9CLOT</name>
<dbReference type="InterPro" id="IPR050490">
    <property type="entry name" value="Bact_solute-bd_prot1"/>
</dbReference>
<keyword evidence="3" id="KW-1185">Reference proteome</keyword>
<keyword evidence="1" id="KW-1133">Transmembrane helix</keyword>